<sequence length="91" mass="10389">MEAGSIAKKVRICAYNSRTLASEFSIEDDHASKKDEETKTPARKLLEAFWINAKNPKMNSRDECPEVIGDLTPYVRINLMWHGAVVNHMRL</sequence>
<organism evidence="3">
    <name type="scientific">Angiostrongylus costaricensis</name>
    <name type="common">Nematode worm</name>
    <dbReference type="NCBI Taxonomy" id="334426"/>
    <lineage>
        <taxon>Eukaryota</taxon>
        <taxon>Metazoa</taxon>
        <taxon>Ecdysozoa</taxon>
        <taxon>Nematoda</taxon>
        <taxon>Chromadorea</taxon>
        <taxon>Rhabditida</taxon>
        <taxon>Rhabditina</taxon>
        <taxon>Rhabditomorpha</taxon>
        <taxon>Strongyloidea</taxon>
        <taxon>Metastrongylidae</taxon>
        <taxon>Angiostrongylus</taxon>
    </lineage>
</organism>
<proteinExistence type="predicted"/>
<dbReference type="EMBL" id="UYYA01003902">
    <property type="protein sequence ID" value="VDM57476.1"/>
    <property type="molecule type" value="Genomic_DNA"/>
</dbReference>
<keyword evidence="2" id="KW-1185">Reference proteome</keyword>
<reference evidence="3" key="1">
    <citation type="submission" date="2017-02" db="UniProtKB">
        <authorList>
            <consortium name="WormBaseParasite"/>
        </authorList>
    </citation>
    <scope>IDENTIFICATION</scope>
</reference>
<reference evidence="1 2" key="2">
    <citation type="submission" date="2018-11" db="EMBL/GenBank/DDBJ databases">
        <authorList>
            <consortium name="Pathogen Informatics"/>
        </authorList>
    </citation>
    <scope>NUCLEOTIDE SEQUENCE [LARGE SCALE GENOMIC DNA]</scope>
    <source>
        <strain evidence="1 2">Costa Rica</strain>
    </source>
</reference>
<dbReference type="AlphaFoldDB" id="A0A0R3PM37"/>
<gene>
    <name evidence="1" type="ORF">ACOC_LOCUS5891</name>
</gene>
<dbReference type="Proteomes" id="UP000267027">
    <property type="component" value="Unassembled WGS sequence"/>
</dbReference>
<accession>A0A0R3PM37</accession>
<protein>
    <submittedName>
        <fullName evidence="3">COesterase domain-containing protein</fullName>
    </submittedName>
</protein>
<evidence type="ECO:0000313" key="2">
    <source>
        <dbReference type="Proteomes" id="UP000267027"/>
    </source>
</evidence>
<name>A0A0R3PM37_ANGCS</name>
<dbReference type="OrthoDB" id="5847909at2759"/>
<dbReference type="WBParaSite" id="ACOC_0000589001-mRNA-1">
    <property type="protein sequence ID" value="ACOC_0000589001-mRNA-1"/>
    <property type="gene ID" value="ACOC_0000589001"/>
</dbReference>
<evidence type="ECO:0000313" key="3">
    <source>
        <dbReference type="WBParaSite" id="ACOC_0000589001-mRNA-1"/>
    </source>
</evidence>
<evidence type="ECO:0000313" key="1">
    <source>
        <dbReference type="EMBL" id="VDM57476.1"/>
    </source>
</evidence>